<proteinExistence type="predicted"/>
<dbReference type="PANTHER" id="PTHR47741:SF1">
    <property type="entry name" value="COILED-COIL DOMAIN-CONTAINING PROTEIN 8"/>
    <property type="match status" value="1"/>
</dbReference>
<organism evidence="2">
    <name type="scientific">Castor canadensis</name>
    <name type="common">American beaver</name>
    <dbReference type="NCBI Taxonomy" id="51338"/>
    <lineage>
        <taxon>Eukaryota</taxon>
        <taxon>Metazoa</taxon>
        <taxon>Chordata</taxon>
        <taxon>Craniata</taxon>
        <taxon>Vertebrata</taxon>
        <taxon>Euteleostomi</taxon>
        <taxon>Mammalia</taxon>
        <taxon>Eutheria</taxon>
        <taxon>Euarchontoglires</taxon>
        <taxon>Glires</taxon>
        <taxon>Rodentia</taxon>
        <taxon>Castorimorpha</taxon>
        <taxon>Castoridae</taxon>
        <taxon>Castor</taxon>
    </lineage>
</organism>
<dbReference type="GO" id="GO:0000226">
    <property type="term" value="P:microtubule cytoskeleton organization"/>
    <property type="evidence" value="ECO:0007669"/>
    <property type="project" value="TreeGrafter"/>
</dbReference>
<evidence type="ECO:0000313" key="1">
    <source>
        <dbReference type="Proteomes" id="UP001732720"/>
    </source>
</evidence>
<feature type="non-terminal residue" evidence="2">
    <location>
        <position position="1"/>
    </location>
</feature>
<gene>
    <name evidence="2" type="primary">Ccdc8</name>
</gene>
<dbReference type="GO" id="GO:0007088">
    <property type="term" value="P:regulation of mitotic nuclear division"/>
    <property type="evidence" value="ECO:0007669"/>
    <property type="project" value="TreeGrafter"/>
</dbReference>
<dbReference type="InterPro" id="IPR048271">
    <property type="entry name" value="PNMA_N"/>
</dbReference>
<accession>A0A8B7V3H5</accession>
<dbReference type="GeneID" id="109691137"/>
<dbReference type="OrthoDB" id="9633677at2759"/>
<name>A0A8B7V3H5_CASCN</name>
<dbReference type="Pfam" id="PF20846">
    <property type="entry name" value="PNMA_N"/>
    <property type="match status" value="1"/>
</dbReference>
<dbReference type="InterPro" id="IPR026526">
    <property type="entry name" value="CCDC8"/>
</dbReference>
<reference evidence="2" key="1">
    <citation type="submission" date="2025-08" db="UniProtKB">
        <authorList>
            <consortium name="RefSeq"/>
        </authorList>
    </citation>
    <scope>IDENTIFICATION</scope>
</reference>
<sequence>GAPCPPIPEITLEILKTLEKSHVGGWFPWGFLPSPDCLILWSVPDVCKDVDLDVLVEALKPVGTFKKIGKVFRKEEDSTVGLLQICEDVDYLLIPREVRLAGGVWRVISKPATKEAEFRERLTQFLEEEGRTLEDVARIIEKSTPHPPQPPKKSKEPRGRRRVQQMVTPPPRLVVGTYDSSNASDSELSDFGTSKVRRNKGPRQGRKVRKMPVSYLGSKFLGSDLDSEDDEELVQAFLGRGEKKPSAPPPRRRVNLPVPMFEDNLGPQLSKADRWREYVSQVSWGKLKRRVRGWGPRSGTEVDEARQASTTAAMERGGASSMRSGTSPGGIAPNTGPGSRVQSSPRAWRPKIKWASFRRHRKEEVTHSAQVIGIPTEGAESPGVHRAQAPGDQRAETPANERAEAQGDQRVEATANQRAEAPGDQRAEAIANQRAEAPGDQRAEAPTDQKVETLGDERAEALDDQRAEATANLRAEATANQRIPGVQRAKNLGDQRAEATTNQRAEAPANQRAETPGVQRAEAPAGHRAEVPSDQRIETLGDQRAEATADQRIPGVQRAEAPGGQGAEATANPRAEVPGVPRATGEQGAEAGAQASREAQSTAGSGPPGAASTRARKQVKTVRFQTPGRFSWFRKRQRSFWHTPRLPVLPKRVPRADEARSLRVLRAEAREAEQAEQEDRL</sequence>
<protein>
    <submittedName>
        <fullName evidence="2">Coiled-coil domain-containing protein 8</fullName>
    </submittedName>
</protein>
<dbReference type="Proteomes" id="UP001732720">
    <property type="component" value="Chromosome 16"/>
</dbReference>
<keyword evidence="1" id="KW-1185">Reference proteome</keyword>
<dbReference type="RefSeq" id="XP_020026521.2">
    <property type="nucleotide sequence ID" value="XM_020170932.2"/>
</dbReference>
<dbReference type="CTD" id="83987"/>
<dbReference type="PANTHER" id="PTHR47741">
    <property type="entry name" value="COILED COIL DOMAIN-CONTAINING PROTEIN 8, CCDC8"/>
    <property type="match status" value="1"/>
</dbReference>
<dbReference type="KEGG" id="ccan:109691137"/>
<dbReference type="GO" id="GO:1990393">
    <property type="term" value="C:3M complex"/>
    <property type="evidence" value="ECO:0007669"/>
    <property type="project" value="TreeGrafter"/>
</dbReference>
<evidence type="ECO:0000313" key="2">
    <source>
        <dbReference type="RefSeq" id="XP_020026521.2"/>
    </source>
</evidence>